<reference evidence="1 2" key="1">
    <citation type="submission" date="2019-06" db="EMBL/GenBank/DDBJ databases">
        <title>A chromosomal-level reference genome of Carpinus fangiana (Coryloideae, Betulaceae).</title>
        <authorList>
            <person name="Yang X."/>
            <person name="Wang Z."/>
            <person name="Zhang L."/>
            <person name="Hao G."/>
            <person name="Liu J."/>
            <person name="Yang Y."/>
        </authorList>
    </citation>
    <scope>NUCLEOTIDE SEQUENCE [LARGE SCALE GENOMIC DNA]</scope>
    <source>
        <strain evidence="1">Cfa_2016G</strain>
        <tissue evidence="1">Leaf</tissue>
    </source>
</reference>
<name>A0A5N6RRC6_9ROSI</name>
<evidence type="ECO:0000313" key="2">
    <source>
        <dbReference type="Proteomes" id="UP000327013"/>
    </source>
</evidence>
<proteinExistence type="predicted"/>
<accession>A0A5N6RRC6</accession>
<organism evidence="1 2">
    <name type="scientific">Carpinus fangiana</name>
    <dbReference type="NCBI Taxonomy" id="176857"/>
    <lineage>
        <taxon>Eukaryota</taxon>
        <taxon>Viridiplantae</taxon>
        <taxon>Streptophyta</taxon>
        <taxon>Embryophyta</taxon>
        <taxon>Tracheophyta</taxon>
        <taxon>Spermatophyta</taxon>
        <taxon>Magnoliopsida</taxon>
        <taxon>eudicotyledons</taxon>
        <taxon>Gunneridae</taxon>
        <taxon>Pentapetalae</taxon>
        <taxon>rosids</taxon>
        <taxon>fabids</taxon>
        <taxon>Fagales</taxon>
        <taxon>Betulaceae</taxon>
        <taxon>Carpinus</taxon>
    </lineage>
</organism>
<gene>
    <name evidence="1" type="ORF">FH972_018830</name>
</gene>
<evidence type="ECO:0000313" key="1">
    <source>
        <dbReference type="EMBL" id="KAE8123911.1"/>
    </source>
</evidence>
<dbReference type="OrthoDB" id="5599468at2759"/>
<keyword evidence="2" id="KW-1185">Reference proteome</keyword>
<dbReference type="AlphaFoldDB" id="A0A5N6RRC6"/>
<dbReference type="PANTHER" id="PTHR47383:SF8">
    <property type="entry name" value="OS01G0768300 PROTEIN"/>
    <property type="match status" value="1"/>
</dbReference>
<dbReference type="InterPro" id="IPR058936">
    <property type="entry name" value="At4g15545-like"/>
</dbReference>
<dbReference type="Proteomes" id="UP000327013">
    <property type="component" value="Chromosome 8"/>
</dbReference>
<dbReference type="EMBL" id="CM017328">
    <property type="protein sequence ID" value="KAE8123911.1"/>
    <property type="molecule type" value="Genomic_DNA"/>
</dbReference>
<protein>
    <submittedName>
        <fullName evidence="1">Uncharacterized protein</fullName>
    </submittedName>
</protein>
<dbReference type="PANTHER" id="PTHR47383">
    <property type="entry name" value="OS03G0659800 PROTEIN"/>
    <property type="match status" value="1"/>
</dbReference>
<sequence>MGNQMEQGGPLLGQFTWGPKTIAIGSDQPTRSKGHIKQLQKPGDNILAVILMDPYDQLDLAQKVTSMAIASRVSKLELDVAHMCHKLYEKDWLDHAY</sequence>